<evidence type="ECO:0000313" key="3">
    <source>
        <dbReference type="Proteomes" id="UP000191980"/>
    </source>
</evidence>
<reference evidence="2 3" key="1">
    <citation type="submission" date="2015-12" db="EMBL/GenBank/DDBJ databases">
        <authorList>
            <person name="Shamseldin A."/>
            <person name="Moawad H."/>
            <person name="Abd El-Rahim W.M."/>
            <person name="Sadowsky M.J."/>
        </authorList>
    </citation>
    <scope>NUCLEOTIDE SEQUENCE [LARGE SCALE GENOMIC DNA]</scope>
    <source>
        <strain evidence="2 3">WF1</strain>
    </source>
</reference>
<dbReference type="EMBL" id="LPUF01000001">
    <property type="protein sequence ID" value="OQK17028.1"/>
    <property type="molecule type" value="Genomic_DNA"/>
</dbReference>
<dbReference type="AlphaFoldDB" id="A0A1V8M6A1"/>
<dbReference type="STRING" id="1420851.AU255_03780"/>
<feature type="transmembrane region" description="Helical" evidence="1">
    <location>
        <begin position="72"/>
        <end position="89"/>
    </location>
</feature>
<evidence type="ECO:0000313" key="2">
    <source>
        <dbReference type="EMBL" id="OQK17028.1"/>
    </source>
</evidence>
<gene>
    <name evidence="2" type="ORF">AU255_03780</name>
</gene>
<keyword evidence="1" id="KW-1133">Transmembrane helix</keyword>
<sequence length="115" mass="13164">MYSLYTASRDENKLGLYYFLLFILPPVSMSISGGGGINQLIAISHPRMLPMCILVPLIFKTSGLTFKINNRVNLFVIAYFALSAFLNFRDSLSFADAIRYVLYDFTDFFVPYMIF</sequence>
<organism evidence="2 3">
    <name type="scientific">Methyloprofundus sedimenti</name>
    <dbReference type="NCBI Taxonomy" id="1420851"/>
    <lineage>
        <taxon>Bacteria</taxon>
        <taxon>Pseudomonadati</taxon>
        <taxon>Pseudomonadota</taxon>
        <taxon>Gammaproteobacteria</taxon>
        <taxon>Methylococcales</taxon>
        <taxon>Methylococcaceae</taxon>
        <taxon>Methyloprofundus</taxon>
    </lineage>
</organism>
<dbReference type="Proteomes" id="UP000191980">
    <property type="component" value="Unassembled WGS sequence"/>
</dbReference>
<name>A0A1V8M6A1_9GAMM</name>
<keyword evidence="3" id="KW-1185">Reference proteome</keyword>
<keyword evidence="1" id="KW-0472">Membrane</keyword>
<keyword evidence="1" id="KW-0812">Transmembrane</keyword>
<comment type="caution">
    <text evidence="2">The sequence shown here is derived from an EMBL/GenBank/DDBJ whole genome shotgun (WGS) entry which is preliminary data.</text>
</comment>
<feature type="transmembrane region" description="Helical" evidence="1">
    <location>
        <begin position="16"/>
        <end position="37"/>
    </location>
</feature>
<proteinExistence type="predicted"/>
<accession>A0A1V8M6A1</accession>
<evidence type="ECO:0000256" key="1">
    <source>
        <dbReference type="SAM" id="Phobius"/>
    </source>
</evidence>
<protein>
    <submittedName>
        <fullName evidence="2">Uncharacterized protein</fullName>
    </submittedName>
</protein>